<evidence type="ECO:0000313" key="8">
    <source>
        <dbReference type="Proteomes" id="UP001600888"/>
    </source>
</evidence>
<dbReference type="InterPro" id="IPR050390">
    <property type="entry name" value="C5-Methyltransferase"/>
</dbReference>
<comment type="caution">
    <text evidence="5">Lacks conserved residue(s) required for the propagation of feature annotation.</text>
</comment>
<dbReference type="EC" id="2.1.1.37" evidence="1"/>
<dbReference type="PANTHER" id="PTHR10629">
    <property type="entry name" value="CYTOSINE-SPECIFIC METHYLTRANSFERASE"/>
    <property type="match status" value="1"/>
</dbReference>
<protein>
    <recommendedName>
        <fullName evidence="1">DNA (cytosine-5-)-methyltransferase</fullName>
        <ecNumber evidence="1">2.1.1.37</ecNumber>
    </recommendedName>
</protein>
<keyword evidence="4 5" id="KW-0949">S-adenosyl-L-methionine</keyword>
<reference evidence="7 8" key="1">
    <citation type="submission" date="2024-03" db="EMBL/GenBank/DDBJ databases">
        <title>A high-quality draft genome sequence of Diaporthe vaccinii, a causative agent of upright dieback and viscid rot disease in cranberry plants.</title>
        <authorList>
            <person name="Sarrasin M."/>
            <person name="Lang B.F."/>
            <person name="Burger G."/>
        </authorList>
    </citation>
    <scope>NUCLEOTIDE SEQUENCE [LARGE SCALE GENOMIC DNA]</scope>
    <source>
        <strain evidence="7 8">IS7</strain>
    </source>
</reference>
<dbReference type="PRINTS" id="PR00105">
    <property type="entry name" value="C5METTRFRASE"/>
</dbReference>
<dbReference type="InterPro" id="IPR001525">
    <property type="entry name" value="C5_MeTfrase"/>
</dbReference>
<sequence length="798" mass="88429">MASIRNHESLDIVGSSSYHHPFINASEQLDGVDLIDLTADDDLGHDHILQALGVVDEGVDLFRPQQALHINMSLRNYALDADHRSVKNVPGDGPHYEVGQFVELRELVGLQSIGFIEIKSIHVHKQTEDVVIRGLPYTRTRHLPGCLHRMQNEVCLVLEIDADDSRPDEEQALREIGPEDILKTRILTNTNKPFPNCRFDRIAYATAKQVMEKAPLCCRWKLRAEYKDASQRRTGRFQGLTLEHFSERDSHKMKKRNLGVDEQRARDWRGETIRGGSAFCEPDFITDQNQDNKPTQIQRYAFAEVSAGAGGASRGAEMAGFKVVLATESCPHASKSYRANFPNTKLYEMKPAQFAAQSVQRDIDVLHISSSALNEAGTDPEAAKKICTGLLKSHPRLTIMEQPAAILSERKAPFLNAIIWSFTEAGYSVQGKIVHMVEYGLPQIRKRFIMIGSGPGETPVPWPMATHSSNPSGDQRPFMTEEDAISRLTLQLHSLHDPESLRVRVIDWKVRDADRPMDTPISGSGSIYRHPDGERDFTLRELACIQGFPTYHQFEGSYIKKQIGNAFPPSVAMAFYQCLRQHLEEIDAAQPAEPAGDPLASLPEVNYDSTAESVMYDDLANGPLDEVMPGVTLDDYSVEEPVGPSSRQRTRAAIMPPSPRRSMSPETQPGSRTSSPASQTPLPAHQLPTPSTGGRFINDQHATSLPLKRDREMFEEPESDGDEDEIGILALQTPSKRPRISIPGDGAYDWSSAGSRTVSKSPDDTTGMIENVPVSDNADEPGGSSPDDEMFANLARGL</sequence>
<dbReference type="Proteomes" id="UP001600888">
    <property type="component" value="Unassembled WGS sequence"/>
</dbReference>
<evidence type="ECO:0000256" key="4">
    <source>
        <dbReference type="ARBA" id="ARBA00022691"/>
    </source>
</evidence>
<dbReference type="Gene3D" id="3.40.50.150">
    <property type="entry name" value="Vaccinia Virus protein VP39"/>
    <property type="match status" value="1"/>
</dbReference>
<feature type="region of interest" description="Disordered" evidence="6">
    <location>
        <begin position="635"/>
        <end position="709"/>
    </location>
</feature>
<evidence type="ECO:0000256" key="5">
    <source>
        <dbReference type="PROSITE-ProRule" id="PRU01016"/>
    </source>
</evidence>
<accession>A0ABR4EUV3</accession>
<dbReference type="EMBL" id="JBAWTH010000026">
    <property type="protein sequence ID" value="KAL2286075.1"/>
    <property type="molecule type" value="Genomic_DNA"/>
</dbReference>
<organism evidence="7 8">
    <name type="scientific">Diaporthe vaccinii</name>
    <dbReference type="NCBI Taxonomy" id="105482"/>
    <lineage>
        <taxon>Eukaryota</taxon>
        <taxon>Fungi</taxon>
        <taxon>Dikarya</taxon>
        <taxon>Ascomycota</taxon>
        <taxon>Pezizomycotina</taxon>
        <taxon>Sordariomycetes</taxon>
        <taxon>Sordariomycetidae</taxon>
        <taxon>Diaporthales</taxon>
        <taxon>Diaporthaceae</taxon>
        <taxon>Diaporthe</taxon>
        <taxon>Diaporthe eres species complex</taxon>
    </lineage>
</organism>
<evidence type="ECO:0000256" key="1">
    <source>
        <dbReference type="ARBA" id="ARBA00011975"/>
    </source>
</evidence>
<dbReference type="InterPro" id="IPR029063">
    <property type="entry name" value="SAM-dependent_MTases_sf"/>
</dbReference>
<evidence type="ECO:0000256" key="3">
    <source>
        <dbReference type="ARBA" id="ARBA00022679"/>
    </source>
</evidence>
<feature type="compositionally biased region" description="Polar residues" evidence="6">
    <location>
        <begin position="666"/>
        <end position="681"/>
    </location>
</feature>
<proteinExistence type="inferred from homology"/>
<comment type="caution">
    <text evidence="7">The sequence shown here is derived from an EMBL/GenBank/DDBJ whole genome shotgun (WGS) entry which is preliminary data.</text>
</comment>
<keyword evidence="8" id="KW-1185">Reference proteome</keyword>
<comment type="similarity">
    <text evidence="5">Belongs to the class I-like SAM-binding methyltransferase superfamily. C5-methyltransferase family.</text>
</comment>
<evidence type="ECO:0000256" key="2">
    <source>
        <dbReference type="ARBA" id="ARBA00022603"/>
    </source>
</evidence>
<evidence type="ECO:0000313" key="7">
    <source>
        <dbReference type="EMBL" id="KAL2286075.1"/>
    </source>
</evidence>
<feature type="region of interest" description="Disordered" evidence="6">
    <location>
        <begin position="731"/>
        <end position="789"/>
    </location>
</feature>
<dbReference type="SUPFAM" id="SSF53335">
    <property type="entry name" value="S-adenosyl-L-methionine-dependent methyltransferases"/>
    <property type="match status" value="1"/>
</dbReference>
<keyword evidence="3 5" id="KW-0808">Transferase</keyword>
<evidence type="ECO:0000256" key="6">
    <source>
        <dbReference type="SAM" id="MobiDB-lite"/>
    </source>
</evidence>
<dbReference type="PROSITE" id="PS51679">
    <property type="entry name" value="SAM_MT_C5"/>
    <property type="match status" value="1"/>
</dbReference>
<dbReference type="PANTHER" id="PTHR10629:SF52">
    <property type="entry name" value="DNA (CYTOSINE-5)-METHYLTRANSFERASE 1"/>
    <property type="match status" value="1"/>
</dbReference>
<name>A0ABR4EUV3_9PEZI</name>
<dbReference type="Pfam" id="PF00145">
    <property type="entry name" value="DNA_methylase"/>
    <property type="match status" value="2"/>
</dbReference>
<keyword evidence="2 5" id="KW-0489">Methyltransferase</keyword>
<gene>
    <name evidence="7" type="ORF">FJTKL_07311</name>
</gene>
<dbReference type="Gene3D" id="3.90.120.10">
    <property type="entry name" value="DNA Methylase, subunit A, domain 2"/>
    <property type="match status" value="1"/>
</dbReference>